<evidence type="ECO:0000256" key="3">
    <source>
        <dbReference type="ARBA" id="ARBA00022475"/>
    </source>
</evidence>
<dbReference type="STRING" id="1121301.SAMN02745912_02662"/>
<dbReference type="Proteomes" id="UP000184465">
    <property type="component" value="Unassembled WGS sequence"/>
</dbReference>
<feature type="transmembrane region" description="Helical" evidence="7">
    <location>
        <begin position="76"/>
        <end position="101"/>
    </location>
</feature>
<reference evidence="9 10" key="1">
    <citation type="submission" date="2016-11" db="EMBL/GenBank/DDBJ databases">
        <authorList>
            <person name="Jaros S."/>
            <person name="Januszkiewicz K."/>
            <person name="Wedrychowicz H."/>
        </authorList>
    </citation>
    <scope>NUCLEOTIDE SEQUENCE [LARGE SCALE GENOMIC DNA]</scope>
    <source>
        <strain evidence="9 10">DSM 15212</strain>
    </source>
</reference>
<organism evidence="9 10">
    <name type="scientific">Paramaledivibacter caminithermalis (strain DSM 15212 / CIP 107654 / DViRD3)</name>
    <name type="common">Clostridium caminithermale</name>
    <dbReference type="NCBI Taxonomy" id="1121301"/>
    <lineage>
        <taxon>Bacteria</taxon>
        <taxon>Bacillati</taxon>
        <taxon>Bacillota</taxon>
        <taxon>Clostridia</taxon>
        <taxon>Peptostreptococcales</taxon>
        <taxon>Caminicellaceae</taxon>
        <taxon>Paramaledivibacter</taxon>
    </lineage>
</organism>
<dbReference type="EMBL" id="FRAG01000037">
    <property type="protein sequence ID" value="SHK22183.1"/>
    <property type="molecule type" value="Genomic_DNA"/>
</dbReference>
<dbReference type="InterPro" id="IPR000515">
    <property type="entry name" value="MetI-like"/>
</dbReference>
<dbReference type="GO" id="GO:0005886">
    <property type="term" value="C:plasma membrane"/>
    <property type="evidence" value="ECO:0007669"/>
    <property type="project" value="UniProtKB-SubCell"/>
</dbReference>
<dbReference type="GO" id="GO:0055085">
    <property type="term" value="P:transmembrane transport"/>
    <property type="evidence" value="ECO:0007669"/>
    <property type="project" value="InterPro"/>
</dbReference>
<dbReference type="Pfam" id="PF00528">
    <property type="entry name" value="BPD_transp_1"/>
    <property type="match status" value="1"/>
</dbReference>
<gene>
    <name evidence="9" type="ORF">SAMN02745912_02662</name>
</gene>
<dbReference type="Gene3D" id="1.10.3720.10">
    <property type="entry name" value="MetI-like"/>
    <property type="match status" value="1"/>
</dbReference>
<evidence type="ECO:0000256" key="5">
    <source>
        <dbReference type="ARBA" id="ARBA00022989"/>
    </source>
</evidence>
<evidence type="ECO:0000256" key="7">
    <source>
        <dbReference type="RuleBase" id="RU363032"/>
    </source>
</evidence>
<dbReference type="InterPro" id="IPR050366">
    <property type="entry name" value="BP-dependent_transpt_permease"/>
</dbReference>
<feature type="transmembrane region" description="Helical" evidence="7">
    <location>
        <begin position="247"/>
        <end position="267"/>
    </location>
</feature>
<accession>A0A1M6QQ13</accession>
<keyword evidence="5 7" id="KW-1133">Transmembrane helix</keyword>
<keyword evidence="2 7" id="KW-0813">Transport</keyword>
<dbReference type="CDD" id="cd06261">
    <property type="entry name" value="TM_PBP2"/>
    <property type="match status" value="1"/>
</dbReference>
<dbReference type="PANTHER" id="PTHR43386">
    <property type="entry name" value="OLIGOPEPTIDE TRANSPORT SYSTEM PERMEASE PROTEIN APPC"/>
    <property type="match status" value="1"/>
</dbReference>
<dbReference type="SUPFAM" id="SSF161098">
    <property type="entry name" value="MetI-like"/>
    <property type="match status" value="1"/>
</dbReference>
<feature type="domain" description="ABC transmembrane type-1" evidence="8">
    <location>
        <begin position="74"/>
        <end position="267"/>
    </location>
</feature>
<comment type="similarity">
    <text evidence="7">Belongs to the binding-protein-dependent transport system permease family.</text>
</comment>
<evidence type="ECO:0000259" key="8">
    <source>
        <dbReference type="PROSITE" id="PS50928"/>
    </source>
</evidence>
<dbReference type="PANTHER" id="PTHR43386:SF1">
    <property type="entry name" value="D,D-DIPEPTIDE TRANSPORT SYSTEM PERMEASE PROTEIN DDPC-RELATED"/>
    <property type="match status" value="1"/>
</dbReference>
<proteinExistence type="inferred from homology"/>
<dbReference type="PROSITE" id="PS50928">
    <property type="entry name" value="ABC_TM1"/>
    <property type="match status" value="1"/>
</dbReference>
<dbReference type="InterPro" id="IPR035906">
    <property type="entry name" value="MetI-like_sf"/>
</dbReference>
<evidence type="ECO:0000256" key="1">
    <source>
        <dbReference type="ARBA" id="ARBA00004651"/>
    </source>
</evidence>
<evidence type="ECO:0000313" key="9">
    <source>
        <dbReference type="EMBL" id="SHK22183.1"/>
    </source>
</evidence>
<evidence type="ECO:0000256" key="2">
    <source>
        <dbReference type="ARBA" id="ARBA00022448"/>
    </source>
</evidence>
<dbReference type="RefSeq" id="WP_073150944.1">
    <property type="nucleotide sequence ID" value="NZ_FRAG01000037.1"/>
</dbReference>
<keyword evidence="4 7" id="KW-0812">Transmembrane</keyword>
<sequence>MKKIIIYIRSASPIGKAAFLLLTAIIILSIFGSQLSRYPHDLSSGKSLEAPSKDHKLGTDDLGIDLWAQICNGARISMIISLGVATLACGIGSFIGIISGYKGGIIDYILMRFTDMVIVLPQLPTMIVLGAFFGPSIKNIIIVLSLFSWTRIARITRAKLLTIMEQDYIKIAKGYGASFKYIYLNHIQSQILPIIVLCFIKTTGKAIVAEASLSFLGLGDPTSKSWGLILNRAMDFNGIYFTPYWKWWVASPLIAIVLLVVSISLIGRELENKYDFKM</sequence>
<evidence type="ECO:0000256" key="4">
    <source>
        <dbReference type="ARBA" id="ARBA00022692"/>
    </source>
</evidence>
<name>A0A1M6QQ13_PARC5</name>
<comment type="subcellular location">
    <subcellularLocation>
        <location evidence="1 7">Cell membrane</location>
        <topology evidence="1 7">Multi-pass membrane protein</topology>
    </subcellularLocation>
</comment>
<dbReference type="OrthoDB" id="9783218at2"/>
<dbReference type="AlphaFoldDB" id="A0A1M6QQ13"/>
<evidence type="ECO:0000256" key="6">
    <source>
        <dbReference type="ARBA" id="ARBA00023136"/>
    </source>
</evidence>
<keyword evidence="3" id="KW-1003">Cell membrane</keyword>
<evidence type="ECO:0000313" key="10">
    <source>
        <dbReference type="Proteomes" id="UP000184465"/>
    </source>
</evidence>
<keyword evidence="10" id="KW-1185">Reference proteome</keyword>
<protein>
    <submittedName>
        <fullName evidence="9">Peptide/nickel transport system permease protein</fullName>
    </submittedName>
</protein>
<keyword evidence="6 7" id="KW-0472">Membrane</keyword>